<proteinExistence type="predicted"/>
<evidence type="ECO:0000313" key="2">
    <source>
        <dbReference type="EMBL" id="MBI2876391.1"/>
    </source>
</evidence>
<evidence type="ECO:0000256" key="1">
    <source>
        <dbReference type="SAM" id="Coils"/>
    </source>
</evidence>
<dbReference type="EMBL" id="JACPRF010000180">
    <property type="protein sequence ID" value="MBI2876391.1"/>
    <property type="molecule type" value="Genomic_DNA"/>
</dbReference>
<accession>A0A932CNL6</accession>
<feature type="coiled-coil region" evidence="1">
    <location>
        <begin position="35"/>
        <end position="62"/>
    </location>
</feature>
<gene>
    <name evidence="2" type="ORF">HYY20_05880</name>
</gene>
<name>A0A932CNL6_UNCTE</name>
<dbReference type="Pfam" id="PF04977">
    <property type="entry name" value="DivIC"/>
    <property type="match status" value="1"/>
</dbReference>
<protein>
    <submittedName>
        <fullName evidence="2">Septum formation initiator family protein</fullName>
    </submittedName>
</protein>
<organism evidence="2 3">
    <name type="scientific">Tectimicrobiota bacterium</name>
    <dbReference type="NCBI Taxonomy" id="2528274"/>
    <lineage>
        <taxon>Bacteria</taxon>
        <taxon>Pseudomonadati</taxon>
        <taxon>Nitrospinota/Tectimicrobiota group</taxon>
        <taxon>Candidatus Tectimicrobiota</taxon>
    </lineage>
</organism>
<reference evidence="2" key="1">
    <citation type="submission" date="2020-07" db="EMBL/GenBank/DDBJ databases">
        <title>Huge and variable diversity of episymbiotic CPR bacteria and DPANN archaea in groundwater ecosystems.</title>
        <authorList>
            <person name="He C.Y."/>
            <person name="Keren R."/>
            <person name="Whittaker M."/>
            <person name="Farag I.F."/>
            <person name="Doudna J."/>
            <person name="Cate J.H.D."/>
            <person name="Banfield J.F."/>
        </authorList>
    </citation>
    <scope>NUCLEOTIDE SEQUENCE</scope>
    <source>
        <strain evidence="2">NC_groundwater_672_Ag_B-0.1um_62_36</strain>
    </source>
</reference>
<dbReference type="InterPro" id="IPR007060">
    <property type="entry name" value="FtsL/DivIC"/>
</dbReference>
<dbReference type="AlphaFoldDB" id="A0A932CNL6"/>
<sequence length="101" mass="11515">MRGIVLYGTGLLLWLGGLVSLLSPRLEWIELSYRLPQLQARYLQQRDENARLRAQRAQLRSAERIETIARQELGMILPQAGQVISVEERSRGSQRSALSVE</sequence>
<dbReference type="Proteomes" id="UP000769766">
    <property type="component" value="Unassembled WGS sequence"/>
</dbReference>
<comment type="caution">
    <text evidence="2">The sequence shown here is derived from an EMBL/GenBank/DDBJ whole genome shotgun (WGS) entry which is preliminary data.</text>
</comment>
<keyword evidence="1" id="KW-0175">Coiled coil</keyword>
<evidence type="ECO:0000313" key="3">
    <source>
        <dbReference type="Proteomes" id="UP000769766"/>
    </source>
</evidence>